<keyword evidence="8" id="KW-1185">Reference proteome</keyword>
<evidence type="ECO:0000259" key="6">
    <source>
        <dbReference type="PROSITE" id="PS51755"/>
    </source>
</evidence>
<keyword evidence="3 5" id="KW-0238">DNA-binding</keyword>
<evidence type="ECO:0000256" key="1">
    <source>
        <dbReference type="ARBA" id="ARBA00005820"/>
    </source>
</evidence>
<dbReference type="AlphaFoldDB" id="A0A2W2GEI5"/>
<dbReference type="InterPro" id="IPR001867">
    <property type="entry name" value="OmpR/PhoB-type_DNA-bd"/>
</dbReference>
<evidence type="ECO:0000256" key="4">
    <source>
        <dbReference type="ARBA" id="ARBA00023163"/>
    </source>
</evidence>
<keyword evidence="4" id="KW-0804">Transcription</keyword>
<dbReference type="CDD" id="cd15831">
    <property type="entry name" value="BTAD"/>
    <property type="match status" value="1"/>
</dbReference>
<dbReference type="PANTHER" id="PTHR35807:SF1">
    <property type="entry name" value="TRANSCRIPTIONAL REGULATOR REDD"/>
    <property type="match status" value="1"/>
</dbReference>
<accession>A0A2W2GEI5</accession>
<protein>
    <submittedName>
        <fullName evidence="7">Transcriptional regulator</fullName>
    </submittedName>
</protein>
<organism evidence="7 8">
    <name type="scientific">Spongiactinospora gelatinilytica</name>
    <dbReference type="NCBI Taxonomy" id="2666298"/>
    <lineage>
        <taxon>Bacteria</taxon>
        <taxon>Bacillati</taxon>
        <taxon>Actinomycetota</taxon>
        <taxon>Actinomycetes</taxon>
        <taxon>Streptosporangiales</taxon>
        <taxon>Streptosporangiaceae</taxon>
        <taxon>Spongiactinospora</taxon>
    </lineage>
</organism>
<dbReference type="InterPro" id="IPR011990">
    <property type="entry name" value="TPR-like_helical_dom_sf"/>
</dbReference>
<dbReference type="InterPro" id="IPR051677">
    <property type="entry name" value="AfsR-DnrI-RedD_regulator"/>
</dbReference>
<dbReference type="GO" id="GO:0000160">
    <property type="term" value="P:phosphorelay signal transduction system"/>
    <property type="evidence" value="ECO:0007669"/>
    <property type="project" value="InterPro"/>
</dbReference>
<dbReference type="SMART" id="SM00862">
    <property type="entry name" value="Trans_reg_C"/>
    <property type="match status" value="1"/>
</dbReference>
<dbReference type="InterPro" id="IPR005158">
    <property type="entry name" value="BTAD"/>
</dbReference>
<gene>
    <name evidence="7" type="ORF">C1I98_34795</name>
</gene>
<reference evidence="7 8" key="1">
    <citation type="submission" date="2018-01" db="EMBL/GenBank/DDBJ databases">
        <title>Draft genome sequence of Sphaerisporangium sp. 7K107.</title>
        <authorList>
            <person name="Sahin N."/>
            <person name="Saygin H."/>
            <person name="Ay H."/>
        </authorList>
    </citation>
    <scope>NUCLEOTIDE SEQUENCE [LARGE SCALE GENOMIC DNA]</scope>
    <source>
        <strain evidence="7 8">7K107</strain>
    </source>
</reference>
<dbReference type="GO" id="GO:0003677">
    <property type="term" value="F:DNA binding"/>
    <property type="evidence" value="ECO:0007669"/>
    <property type="project" value="UniProtKB-UniRule"/>
</dbReference>
<dbReference type="InterPro" id="IPR016032">
    <property type="entry name" value="Sig_transdc_resp-reg_C-effctor"/>
</dbReference>
<dbReference type="Pfam" id="PF03704">
    <property type="entry name" value="BTAD"/>
    <property type="match status" value="1"/>
</dbReference>
<feature type="domain" description="OmpR/PhoB-type" evidence="6">
    <location>
        <begin position="1"/>
        <end position="105"/>
    </location>
</feature>
<comment type="caution">
    <text evidence="7">The sequence shown here is derived from an EMBL/GenBank/DDBJ whole genome shotgun (WGS) entry which is preliminary data.</text>
</comment>
<feature type="DNA-binding region" description="OmpR/PhoB-type" evidence="5">
    <location>
        <begin position="1"/>
        <end position="105"/>
    </location>
</feature>
<evidence type="ECO:0000313" key="7">
    <source>
        <dbReference type="EMBL" id="PZG25224.1"/>
    </source>
</evidence>
<dbReference type="Gene3D" id="1.10.10.10">
    <property type="entry name" value="Winged helix-like DNA-binding domain superfamily/Winged helix DNA-binding domain"/>
    <property type="match status" value="1"/>
</dbReference>
<evidence type="ECO:0000313" key="8">
    <source>
        <dbReference type="Proteomes" id="UP000248544"/>
    </source>
</evidence>
<proteinExistence type="inferred from homology"/>
<evidence type="ECO:0000256" key="2">
    <source>
        <dbReference type="ARBA" id="ARBA00023015"/>
    </source>
</evidence>
<dbReference type="PANTHER" id="PTHR35807">
    <property type="entry name" value="TRANSCRIPTIONAL REGULATOR REDD-RELATED"/>
    <property type="match status" value="1"/>
</dbReference>
<evidence type="ECO:0000256" key="5">
    <source>
        <dbReference type="PROSITE-ProRule" id="PRU01091"/>
    </source>
</evidence>
<dbReference type="Gene3D" id="1.25.40.10">
    <property type="entry name" value="Tetratricopeptide repeat domain"/>
    <property type="match status" value="1"/>
</dbReference>
<dbReference type="PROSITE" id="PS51755">
    <property type="entry name" value="OMPR_PHOB"/>
    <property type="match status" value="1"/>
</dbReference>
<dbReference type="GO" id="GO:0006355">
    <property type="term" value="P:regulation of DNA-templated transcription"/>
    <property type="evidence" value="ECO:0007669"/>
    <property type="project" value="InterPro"/>
</dbReference>
<evidence type="ECO:0000256" key="3">
    <source>
        <dbReference type="ARBA" id="ARBA00023125"/>
    </source>
</evidence>
<dbReference type="EMBL" id="POUA01000466">
    <property type="protein sequence ID" value="PZG25224.1"/>
    <property type="molecule type" value="Genomic_DNA"/>
</dbReference>
<dbReference type="SUPFAM" id="SSF46894">
    <property type="entry name" value="C-terminal effector domain of the bipartite response regulators"/>
    <property type="match status" value="1"/>
</dbReference>
<dbReference type="InterPro" id="IPR036388">
    <property type="entry name" value="WH-like_DNA-bd_sf"/>
</dbReference>
<name>A0A2W2GEI5_9ACTN</name>
<keyword evidence="2" id="KW-0805">Transcription regulation</keyword>
<dbReference type="SUPFAM" id="SSF48452">
    <property type="entry name" value="TPR-like"/>
    <property type="match status" value="1"/>
</dbReference>
<comment type="similarity">
    <text evidence="1">Belongs to the AfsR/DnrI/RedD regulatory family.</text>
</comment>
<sequence>MTAGDRGGRMRFQVLGTLEVHDHRWRVTPNAPKQRSVLALLLSAAGEVIPTDVLTEELWEGHPPPSARTTLQTYVYQLRKQFVRAAGPAGLPRLVTKHGGYLLDIPEGSLDAVEFERQVASARELLRAGDAERAAETLGGALALWHGPALADVVTGPRLAIYRTRLEELRVHAIKLKIEARMRSGQHQELIGELKELTTVYELDEWFHLKLMETLSRAGRRHEALEVYQRLRRILHRELGLEPSGEMRELQRVVLAAG</sequence>
<dbReference type="Proteomes" id="UP000248544">
    <property type="component" value="Unassembled WGS sequence"/>
</dbReference>
<dbReference type="SMART" id="SM01043">
    <property type="entry name" value="BTAD"/>
    <property type="match status" value="1"/>
</dbReference>
<dbReference type="Pfam" id="PF00486">
    <property type="entry name" value="Trans_reg_C"/>
    <property type="match status" value="1"/>
</dbReference>